<dbReference type="SUPFAM" id="SSF52047">
    <property type="entry name" value="RNI-like"/>
    <property type="match status" value="1"/>
</dbReference>
<dbReference type="AlphaFoldDB" id="A0A0A9G8H0"/>
<feature type="domain" description="Disease resistance R13L4/SHOC-2-like LRR" evidence="2">
    <location>
        <begin position="5"/>
        <end position="349"/>
    </location>
</feature>
<evidence type="ECO:0000256" key="1">
    <source>
        <dbReference type="ARBA" id="ARBA00022737"/>
    </source>
</evidence>
<organism evidence="3">
    <name type="scientific">Arundo donax</name>
    <name type="common">Giant reed</name>
    <name type="synonym">Donax arundinaceus</name>
    <dbReference type="NCBI Taxonomy" id="35708"/>
    <lineage>
        <taxon>Eukaryota</taxon>
        <taxon>Viridiplantae</taxon>
        <taxon>Streptophyta</taxon>
        <taxon>Embryophyta</taxon>
        <taxon>Tracheophyta</taxon>
        <taxon>Spermatophyta</taxon>
        <taxon>Magnoliopsida</taxon>
        <taxon>Liliopsida</taxon>
        <taxon>Poales</taxon>
        <taxon>Poaceae</taxon>
        <taxon>PACMAD clade</taxon>
        <taxon>Arundinoideae</taxon>
        <taxon>Arundineae</taxon>
        <taxon>Arundo</taxon>
    </lineage>
</organism>
<dbReference type="InterPro" id="IPR032675">
    <property type="entry name" value="LRR_dom_sf"/>
</dbReference>
<dbReference type="PANTHER" id="PTHR47186:SF22">
    <property type="entry name" value="OS11G0589401 PROTEIN"/>
    <property type="match status" value="1"/>
</dbReference>
<dbReference type="Pfam" id="PF23598">
    <property type="entry name" value="LRR_14"/>
    <property type="match status" value="1"/>
</dbReference>
<proteinExistence type="predicted"/>
<accession>A0A0A9G8H0</accession>
<dbReference type="Gene3D" id="3.80.10.10">
    <property type="entry name" value="Ribonuclease Inhibitor"/>
    <property type="match status" value="1"/>
</dbReference>
<keyword evidence="1" id="KW-0677">Repeat</keyword>
<evidence type="ECO:0000259" key="2">
    <source>
        <dbReference type="Pfam" id="PF23598"/>
    </source>
</evidence>
<dbReference type="InterPro" id="IPR055414">
    <property type="entry name" value="LRR_R13L4/SHOC2-like"/>
</dbReference>
<dbReference type="EMBL" id="GBRH01177124">
    <property type="protein sequence ID" value="JAE20772.1"/>
    <property type="molecule type" value="Transcribed_RNA"/>
</dbReference>
<evidence type="ECO:0000313" key="3">
    <source>
        <dbReference type="EMBL" id="JAE20772.1"/>
    </source>
</evidence>
<protein>
    <recommendedName>
        <fullName evidence="2">Disease resistance R13L4/SHOC-2-like LRR domain-containing protein</fullName>
    </recommendedName>
</protein>
<reference evidence="3" key="1">
    <citation type="submission" date="2014-09" db="EMBL/GenBank/DDBJ databases">
        <authorList>
            <person name="Magalhaes I.L.F."/>
            <person name="Oliveira U."/>
            <person name="Santos F.R."/>
            <person name="Vidigal T.H.D.A."/>
            <person name="Brescovit A.D."/>
            <person name="Santos A.J."/>
        </authorList>
    </citation>
    <scope>NUCLEOTIDE SEQUENCE</scope>
    <source>
        <tissue evidence="3">Shoot tissue taken approximately 20 cm above the soil surface</tissue>
    </source>
</reference>
<name>A0A0A9G8H0_ARUDO</name>
<dbReference type="PANTHER" id="PTHR47186">
    <property type="entry name" value="LEUCINE-RICH REPEAT-CONTAINING PROTEIN 57"/>
    <property type="match status" value="1"/>
</dbReference>
<sequence>MSMQHVRSLSTFRPKGQLKLLDRLHEFTLLRVLDLEGCKDVQDHHMKHVCGLFLLRFLSLRGTDITEIPSQIEELRHLQILDLRGTLLRGVPESLINLEKLEILDLSNRNDWRVLLRLPQGIQKMKALQRLDRFELCNDAEVAKEIGDLVQLRHLGIILNGSTEQVRERLANSIGKISTLRSMTVETLGGNMNFLQGLPSPPQLLQSICLCGAINRFPSWVESHEHLADIYVYKTCLRGDQIFGVLCKLPNLVKLSLDRYSYMDQQLVARTKFKFPALKQLHLVPDYGTPKVLRFEKEAMSEIEMLTMRYFDTDRSLQGIEHLTSLKEVKLKGEKNNKALGREVDLVKAESNSREKLKQFMVVVQYE</sequence>
<reference evidence="3" key="2">
    <citation type="journal article" date="2015" name="Data Brief">
        <title>Shoot transcriptome of the giant reed, Arundo donax.</title>
        <authorList>
            <person name="Barrero R.A."/>
            <person name="Guerrero F.D."/>
            <person name="Moolhuijzen P."/>
            <person name="Goolsby J.A."/>
            <person name="Tidwell J."/>
            <person name="Bellgard S.E."/>
            <person name="Bellgard M.I."/>
        </authorList>
    </citation>
    <scope>NUCLEOTIDE SEQUENCE</scope>
    <source>
        <tissue evidence="3">Shoot tissue taken approximately 20 cm above the soil surface</tissue>
    </source>
</reference>